<accession>A0ABV3DLU1</accession>
<dbReference type="RefSeq" id="WP_358357582.1">
    <property type="nucleotide sequence ID" value="NZ_JBEZFP010000070.1"/>
</dbReference>
<sequence>MDDHREGDPHTMEQTAVTGNNPAPGAHTPGAPGLPRTWYPSRSRLITRVVGLVILVGLTILAVALPEDGGWNLGSRAGVVLTGVFGLCFMLALGRPKVVATDEGVTVVNILRVHHLSWPQIVRVQLRQGDPWVFLDLSDGETLAAMGIQTSNGRDRAIKAATELRDLVDRFGGVEPGRN</sequence>
<feature type="compositionally biased region" description="Polar residues" evidence="1">
    <location>
        <begin position="12"/>
        <end position="21"/>
    </location>
</feature>
<reference evidence="4 5" key="1">
    <citation type="submission" date="2024-06" db="EMBL/GenBank/DDBJ databases">
        <title>The Natural Products Discovery Center: Release of the First 8490 Sequenced Strains for Exploring Actinobacteria Biosynthetic Diversity.</title>
        <authorList>
            <person name="Kalkreuter E."/>
            <person name="Kautsar S.A."/>
            <person name="Yang D."/>
            <person name="Bader C.D."/>
            <person name="Teijaro C.N."/>
            <person name="Fluegel L."/>
            <person name="Davis C.M."/>
            <person name="Simpson J.R."/>
            <person name="Lauterbach L."/>
            <person name="Steele A.D."/>
            <person name="Gui C."/>
            <person name="Meng S."/>
            <person name="Li G."/>
            <person name="Viehrig K."/>
            <person name="Ye F."/>
            <person name="Su P."/>
            <person name="Kiefer A.F."/>
            <person name="Nichols A."/>
            <person name="Cepeda A.J."/>
            <person name="Yan W."/>
            <person name="Fan B."/>
            <person name="Jiang Y."/>
            <person name="Adhikari A."/>
            <person name="Zheng C.-J."/>
            <person name="Schuster L."/>
            <person name="Cowan T.M."/>
            <person name="Smanski M.J."/>
            <person name="Chevrette M.G."/>
            <person name="De Carvalho L.P.S."/>
            <person name="Shen B."/>
        </authorList>
    </citation>
    <scope>NUCLEOTIDE SEQUENCE [LARGE SCALE GENOMIC DNA]</scope>
    <source>
        <strain evidence="4 5">NPDC048946</strain>
    </source>
</reference>
<keyword evidence="2" id="KW-0812">Transmembrane</keyword>
<keyword evidence="5" id="KW-1185">Reference proteome</keyword>
<evidence type="ECO:0000256" key="2">
    <source>
        <dbReference type="SAM" id="Phobius"/>
    </source>
</evidence>
<feature type="region of interest" description="Disordered" evidence="1">
    <location>
        <begin position="1"/>
        <end position="34"/>
    </location>
</feature>
<keyword evidence="2" id="KW-1133">Transmembrane helix</keyword>
<proteinExistence type="predicted"/>
<dbReference type="EMBL" id="JBEZFP010000070">
    <property type="protein sequence ID" value="MEU8136725.1"/>
    <property type="molecule type" value="Genomic_DNA"/>
</dbReference>
<keyword evidence="2" id="KW-0472">Membrane</keyword>
<feature type="transmembrane region" description="Helical" evidence="2">
    <location>
        <begin position="77"/>
        <end position="94"/>
    </location>
</feature>
<dbReference type="Proteomes" id="UP001551482">
    <property type="component" value="Unassembled WGS sequence"/>
</dbReference>
<evidence type="ECO:0000313" key="5">
    <source>
        <dbReference type="Proteomes" id="UP001551482"/>
    </source>
</evidence>
<comment type="caution">
    <text evidence="4">The sequence shown here is derived from an EMBL/GenBank/DDBJ whole genome shotgun (WGS) entry which is preliminary data.</text>
</comment>
<dbReference type="Pfam" id="PF10756">
    <property type="entry name" value="bPH_6"/>
    <property type="match status" value="1"/>
</dbReference>
<protein>
    <submittedName>
        <fullName evidence="4">PH domain-containing protein</fullName>
    </submittedName>
</protein>
<organism evidence="4 5">
    <name type="scientific">Streptodolium elevatio</name>
    <dbReference type="NCBI Taxonomy" id="3157996"/>
    <lineage>
        <taxon>Bacteria</taxon>
        <taxon>Bacillati</taxon>
        <taxon>Actinomycetota</taxon>
        <taxon>Actinomycetes</taxon>
        <taxon>Kitasatosporales</taxon>
        <taxon>Streptomycetaceae</taxon>
        <taxon>Streptodolium</taxon>
    </lineage>
</organism>
<name>A0ABV3DLU1_9ACTN</name>
<dbReference type="InterPro" id="IPR019692">
    <property type="entry name" value="CFP-6_PH"/>
</dbReference>
<evidence type="ECO:0000259" key="3">
    <source>
        <dbReference type="Pfam" id="PF10756"/>
    </source>
</evidence>
<feature type="domain" description="Low molecular weight protein antigen 6 PH" evidence="3">
    <location>
        <begin position="95"/>
        <end position="166"/>
    </location>
</feature>
<evidence type="ECO:0000256" key="1">
    <source>
        <dbReference type="SAM" id="MobiDB-lite"/>
    </source>
</evidence>
<gene>
    <name evidence="4" type="ORF">AB0C36_24840</name>
</gene>
<feature type="transmembrane region" description="Helical" evidence="2">
    <location>
        <begin position="45"/>
        <end position="65"/>
    </location>
</feature>
<feature type="compositionally biased region" description="Low complexity" evidence="1">
    <location>
        <begin position="22"/>
        <end position="34"/>
    </location>
</feature>
<feature type="compositionally biased region" description="Basic and acidic residues" evidence="1">
    <location>
        <begin position="1"/>
        <end position="11"/>
    </location>
</feature>
<evidence type="ECO:0000313" key="4">
    <source>
        <dbReference type="EMBL" id="MEU8136725.1"/>
    </source>
</evidence>